<feature type="domain" description="ATPase AAA-type core" evidence="1">
    <location>
        <begin position="41"/>
        <end position="119"/>
    </location>
</feature>
<dbReference type="PANTHER" id="PTHR30050:SF5">
    <property type="entry name" value="DNAA REGULATORY INACTIVATOR HDA"/>
    <property type="match status" value="1"/>
</dbReference>
<organism evidence="3 4">
    <name type="scientific">Candidatus Paenalcaligenes intestinipullorum</name>
    <dbReference type="NCBI Taxonomy" id="2838718"/>
    <lineage>
        <taxon>Bacteria</taxon>
        <taxon>Pseudomonadati</taxon>
        <taxon>Pseudomonadota</taxon>
        <taxon>Betaproteobacteria</taxon>
        <taxon>Burkholderiales</taxon>
        <taxon>Alcaligenaceae</taxon>
        <taxon>Paenalcaligenes</taxon>
    </lineage>
</organism>
<feature type="domain" description="Hda lid" evidence="2">
    <location>
        <begin position="159"/>
        <end position="223"/>
    </location>
</feature>
<dbReference type="GO" id="GO:0005886">
    <property type="term" value="C:plasma membrane"/>
    <property type="evidence" value="ECO:0007669"/>
    <property type="project" value="TreeGrafter"/>
</dbReference>
<dbReference type="InterPro" id="IPR017788">
    <property type="entry name" value="Hda"/>
</dbReference>
<dbReference type="EMBL" id="DWUQ01000126">
    <property type="protein sequence ID" value="HJD44587.1"/>
    <property type="molecule type" value="Genomic_DNA"/>
</dbReference>
<sequence>MNQQLILDISPTPAQTLENFVVGANQEVLNALEACAPGRAIYLYGPPGAGRTHLLKAMALQWKAPFFDATSRPLEIKRLAETEHINTLLVAIDDVDKFSTSAQAAVFALYNRWREVAATGRAFALLLSGREPPIGVKVREDLRTRLGWDLVFRLSLLSDEQRAEVMERRADQRNLHLTPEVMNWVLNHYERDMSRVIALIDALDHYSLTRKRHITLPLLRDLLAEGKLPT</sequence>
<dbReference type="Pfam" id="PF22688">
    <property type="entry name" value="Hda_lid"/>
    <property type="match status" value="1"/>
</dbReference>
<dbReference type="GO" id="GO:0032297">
    <property type="term" value="P:negative regulation of DNA-templated DNA replication initiation"/>
    <property type="evidence" value="ECO:0007669"/>
    <property type="project" value="InterPro"/>
</dbReference>
<dbReference type="PANTHER" id="PTHR30050">
    <property type="entry name" value="CHROMOSOMAL REPLICATION INITIATOR PROTEIN DNAA"/>
    <property type="match status" value="1"/>
</dbReference>
<dbReference type="InterPro" id="IPR055199">
    <property type="entry name" value="Hda_lid"/>
</dbReference>
<accession>A0A9D2RHL2</accession>
<dbReference type="InterPro" id="IPR027417">
    <property type="entry name" value="P-loop_NTPase"/>
</dbReference>
<dbReference type="GO" id="GO:0006270">
    <property type="term" value="P:DNA replication initiation"/>
    <property type="evidence" value="ECO:0007669"/>
    <property type="project" value="TreeGrafter"/>
</dbReference>
<dbReference type="Pfam" id="PF00004">
    <property type="entry name" value="AAA"/>
    <property type="match status" value="1"/>
</dbReference>
<evidence type="ECO:0000313" key="3">
    <source>
        <dbReference type="EMBL" id="HJD44587.1"/>
    </source>
</evidence>
<dbReference type="AlphaFoldDB" id="A0A9D2RHL2"/>
<evidence type="ECO:0000259" key="2">
    <source>
        <dbReference type="Pfam" id="PF22688"/>
    </source>
</evidence>
<dbReference type="NCBIfam" id="TIGR03420">
    <property type="entry name" value="DnaA_homol_Hda"/>
    <property type="match status" value="1"/>
</dbReference>
<dbReference type="Gene3D" id="1.10.8.60">
    <property type="match status" value="1"/>
</dbReference>
<dbReference type="GO" id="GO:0003688">
    <property type="term" value="F:DNA replication origin binding"/>
    <property type="evidence" value="ECO:0007669"/>
    <property type="project" value="TreeGrafter"/>
</dbReference>
<proteinExistence type="predicted"/>
<dbReference type="GO" id="GO:0016887">
    <property type="term" value="F:ATP hydrolysis activity"/>
    <property type="evidence" value="ECO:0007669"/>
    <property type="project" value="InterPro"/>
</dbReference>
<reference evidence="3" key="2">
    <citation type="submission" date="2021-04" db="EMBL/GenBank/DDBJ databases">
        <authorList>
            <person name="Gilroy R."/>
        </authorList>
    </citation>
    <scope>NUCLEOTIDE SEQUENCE</scope>
    <source>
        <strain evidence="3">9264</strain>
    </source>
</reference>
<dbReference type="SUPFAM" id="SSF52540">
    <property type="entry name" value="P-loop containing nucleoside triphosphate hydrolases"/>
    <property type="match status" value="1"/>
</dbReference>
<evidence type="ECO:0000259" key="1">
    <source>
        <dbReference type="Pfam" id="PF00004"/>
    </source>
</evidence>
<protein>
    <submittedName>
        <fullName evidence="3">DnaA regulatory inactivator Hda</fullName>
    </submittedName>
</protein>
<reference evidence="3" key="1">
    <citation type="journal article" date="2021" name="PeerJ">
        <title>Extensive microbial diversity within the chicken gut microbiome revealed by metagenomics and culture.</title>
        <authorList>
            <person name="Gilroy R."/>
            <person name="Ravi A."/>
            <person name="Getino M."/>
            <person name="Pursley I."/>
            <person name="Horton D.L."/>
            <person name="Alikhan N.F."/>
            <person name="Baker D."/>
            <person name="Gharbi K."/>
            <person name="Hall N."/>
            <person name="Watson M."/>
            <person name="Adriaenssens E.M."/>
            <person name="Foster-Nyarko E."/>
            <person name="Jarju S."/>
            <person name="Secka A."/>
            <person name="Antonio M."/>
            <person name="Oren A."/>
            <person name="Chaudhuri R.R."/>
            <person name="La Ragione R."/>
            <person name="Hildebrand F."/>
            <person name="Pallen M.J."/>
        </authorList>
    </citation>
    <scope>NUCLEOTIDE SEQUENCE</scope>
    <source>
        <strain evidence="3">9264</strain>
    </source>
</reference>
<dbReference type="GO" id="GO:0005524">
    <property type="term" value="F:ATP binding"/>
    <property type="evidence" value="ECO:0007669"/>
    <property type="project" value="InterPro"/>
</dbReference>
<comment type="caution">
    <text evidence="3">The sequence shown here is derived from an EMBL/GenBank/DDBJ whole genome shotgun (WGS) entry which is preliminary data.</text>
</comment>
<dbReference type="InterPro" id="IPR003959">
    <property type="entry name" value="ATPase_AAA_core"/>
</dbReference>
<name>A0A9D2RHL2_9BURK</name>
<gene>
    <name evidence="3" type="primary">hda</name>
    <name evidence="3" type="ORF">H9906_06125</name>
</gene>
<dbReference type="Gene3D" id="3.40.50.300">
    <property type="entry name" value="P-loop containing nucleotide triphosphate hydrolases"/>
    <property type="match status" value="1"/>
</dbReference>
<evidence type="ECO:0000313" key="4">
    <source>
        <dbReference type="Proteomes" id="UP000823889"/>
    </source>
</evidence>
<dbReference type="Proteomes" id="UP000823889">
    <property type="component" value="Unassembled WGS sequence"/>
</dbReference>